<dbReference type="InParanoid" id="A0A3Q0GU89"/>
<evidence type="ECO:0000313" key="3">
    <source>
        <dbReference type="RefSeq" id="XP_025063334.1"/>
    </source>
</evidence>
<sequence length="145" mass="16550">MSKRLHAAQQRCPPPPLPHPPAQIFMLLLSLSWLFLASPRAQGENVDSKLESSRQQTPKNQSEDYEIIVPYLLNGEQWKPINGIYSKSHPAMLTFVIQAESKQLVISLERNDNPTIYTVKENPTDPEASFWRAWPFLILLPMDIG</sequence>
<dbReference type="KEGG" id="asn:106722339"/>
<dbReference type="STRING" id="38654.A0A3Q0GU89"/>
<evidence type="ECO:0000313" key="2">
    <source>
        <dbReference type="Proteomes" id="UP000189705"/>
    </source>
</evidence>
<reference evidence="3" key="1">
    <citation type="submission" date="2025-08" db="UniProtKB">
        <authorList>
            <consortium name="RefSeq"/>
        </authorList>
    </citation>
    <scope>IDENTIFICATION</scope>
</reference>
<keyword evidence="2" id="KW-1185">Reference proteome</keyword>
<protein>
    <submittedName>
        <fullName evidence="3">Disintegrin and metalloproteinase domain-containing protein 12-like</fullName>
    </submittedName>
</protein>
<gene>
    <name evidence="3" type="primary">LOC106722339</name>
</gene>
<organism evidence="2 3">
    <name type="scientific">Alligator sinensis</name>
    <name type="common">Chinese alligator</name>
    <dbReference type="NCBI Taxonomy" id="38654"/>
    <lineage>
        <taxon>Eukaryota</taxon>
        <taxon>Metazoa</taxon>
        <taxon>Chordata</taxon>
        <taxon>Craniata</taxon>
        <taxon>Vertebrata</taxon>
        <taxon>Euteleostomi</taxon>
        <taxon>Archelosauria</taxon>
        <taxon>Archosauria</taxon>
        <taxon>Crocodylia</taxon>
        <taxon>Alligatoridae</taxon>
        <taxon>Alligatorinae</taxon>
        <taxon>Alligator</taxon>
    </lineage>
</organism>
<dbReference type="GeneID" id="106722339"/>
<keyword evidence="1" id="KW-0732">Signal</keyword>
<feature type="signal peptide" evidence="1">
    <location>
        <begin position="1"/>
        <end position="43"/>
    </location>
</feature>
<evidence type="ECO:0000256" key="1">
    <source>
        <dbReference type="SAM" id="SignalP"/>
    </source>
</evidence>
<dbReference type="AlphaFoldDB" id="A0A3Q0GU89"/>
<accession>A0A3Q0GU89</accession>
<feature type="chain" id="PRO_5018194074" evidence="1">
    <location>
        <begin position="44"/>
        <end position="145"/>
    </location>
</feature>
<dbReference type="RefSeq" id="XP_025063334.1">
    <property type="nucleotide sequence ID" value="XM_025207549.1"/>
</dbReference>
<name>A0A3Q0GU89_ALLSI</name>
<proteinExistence type="predicted"/>
<dbReference type="Proteomes" id="UP000189705">
    <property type="component" value="Unplaced"/>
</dbReference>